<comment type="caution">
    <text evidence="7">The sequence shown here is derived from an EMBL/GenBank/DDBJ whole genome shotgun (WGS) entry which is preliminary data.</text>
</comment>
<accession>A0A556AJA3</accession>
<dbReference type="InterPro" id="IPR000073">
    <property type="entry name" value="AB_hydrolase_1"/>
</dbReference>
<keyword evidence="1" id="KW-0808">Transferase</keyword>
<dbReference type="SUPFAM" id="SSF53474">
    <property type="entry name" value="alpha/beta-Hydrolases"/>
    <property type="match status" value="1"/>
</dbReference>
<dbReference type="EMBL" id="VLTJ01000029">
    <property type="protein sequence ID" value="TSH92949.1"/>
    <property type="molecule type" value="Genomic_DNA"/>
</dbReference>
<evidence type="ECO:0000256" key="5">
    <source>
        <dbReference type="SAM" id="MobiDB-lite"/>
    </source>
</evidence>
<dbReference type="Gene3D" id="3.40.50.1820">
    <property type="entry name" value="alpha/beta hydrolase"/>
    <property type="match status" value="1"/>
</dbReference>
<dbReference type="GO" id="GO:0004414">
    <property type="term" value="F:homoserine O-acetyltransferase activity"/>
    <property type="evidence" value="ECO:0007669"/>
    <property type="project" value="TreeGrafter"/>
</dbReference>
<keyword evidence="8" id="KW-1185">Reference proteome</keyword>
<proteinExistence type="predicted"/>
<feature type="domain" description="AB hydrolase-1" evidence="6">
    <location>
        <begin position="64"/>
        <end position="181"/>
    </location>
</feature>
<evidence type="ECO:0000256" key="1">
    <source>
        <dbReference type="ARBA" id="ARBA00022679"/>
    </source>
</evidence>
<evidence type="ECO:0000256" key="2">
    <source>
        <dbReference type="ARBA" id="ARBA00023167"/>
    </source>
</evidence>
<dbReference type="GO" id="GO:0016787">
    <property type="term" value="F:hydrolase activity"/>
    <property type="evidence" value="ECO:0007669"/>
    <property type="project" value="UniProtKB-KW"/>
</dbReference>
<dbReference type="InterPro" id="IPR008220">
    <property type="entry name" value="HAT_MetX-like"/>
</dbReference>
<dbReference type="Proteomes" id="UP000318405">
    <property type="component" value="Unassembled WGS sequence"/>
</dbReference>
<organism evidence="7 8">
    <name type="scientific">Verticiella sediminum</name>
    <dbReference type="NCBI Taxonomy" id="1247510"/>
    <lineage>
        <taxon>Bacteria</taxon>
        <taxon>Pseudomonadati</taxon>
        <taxon>Pseudomonadota</taxon>
        <taxon>Betaproteobacteria</taxon>
        <taxon>Burkholderiales</taxon>
        <taxon>Alcaligenaceae</taxon>
        <taxon>Verticiella</taxon>
    </lineage>
</organism>
<feature type="active site" description="Nucleophile" evidence="4">
    <location>
        <position position="151"/>
    </location>
</feature>
<name>A0A556AJA3_9BURK</name>
<feature type="compositionally biased region" description="Basic residues" evidence="5">
    <location>
        <begin position="1"/>
        <end position="10"/>
    </location>
</feature>
<evidence type="ECO:0000256" key="3">
    <source>
        <dbReference type="ARBA" id="ARBA00023315"/>
    </source>
</evidence>
<evidence type="ECO:0000256" key="4">
    <source>
        <dbReference type="PIRSR" id="PIRSR000443-1"/>
    </source>
</evidence>
<evidence type="ECO:0000313" key="7">
    <source>
        <dbReference type="EMBL" id="TSH92949.1"/>
    </source>
</evidence>
<dbReference type="PIRSF" id="PIRSF000443">
    <property type="entry name" value="Homoser_Ac_trans"/>
    <property type="match status" value="1"/>
</dbReference>
<dbReference type="Pfam" id="PF00561">
    <property type="entry name" value="Abhydrolase_1"/>
    <property type="match status" value="1"/>
</dbReference>
<reference evidence="7 8" key="1">
    <citation type="submission" date="2019-07" db="EMBL/GenBank/DDBJ databases">
        <title>Qingshengfaniella alkalisoli gen. nov., sp. nov., isolated from saline soil.</title>
        <authorList>
            <person name="Xu L."/>
            <person name="Huang X.-X."/>
            <person name="Sun J.-Q."/>
        </authorList>
    </citation>
    <scope>NUCLEOTIDE SEQUENCE [LARGE SCALE GENOMIC DNA]</scope>
    <source>
        <strain evidence="7 8">DSM 27279</strain>
    </source>
</reference>
<keyword evidence="3" id="KW-0012">Acyltransferase</keyword>
<feature type="active site" evidence="4">
    <location>
        <position position="326"/>
    </location>
</feature>
<feature type="active site" evidence="4">
    <location>
        <position position="297"/>
    </location>
</feature>
<dbReference type="PANTHER" id="PTHR32268:SF11">
    <property type="entry name" value="HOMOSERINE O-ACETYLTRANSFERASE"/>
    <property type="match status" value="1"/>
</dbReference>
<keyword evidence="7" id="KW-0378">Hydrolase</keyword>
<protein>
    <submittedName>
        <fullName evidence="7">Alpha/beta fold hydrolase</fullName>
    </submittedName>
</protein>
<dbReference type="GO" id="GO:0009092">
    <property type="term" value="P:homoserine metabolic process"/>
    <property type="evidence" value="ECO:0007669"/>
    <property type="project" value="TreeGrafter"/>
</dbReference>
<dbReference type="OrthoDB" id="9800754at2"/>
<sequence length="371" mass="39836">MGRHHPRHAGLRQPLTGDARMPGPAIEEAHYEIPGFRFESGEQLPSLRIAYTRYGTLNAARDNLLLVMPGTGNVRHSAAGHVGPGLAYDPSRYCVVLTDGIGGGDSSRPSEGLRERFPRYTVRDMARAHHLLARDGLGLGATPVAVVAGASMGAFQALEYAVHYPEHAAQAVLLVPACRAGTLFRNVVRQLIDTVRLDPAWQDGAYRQPPLAGLRAAGRHYFPWTVSDDYLDSLTEAQAAAACAGTGEWFAQWDAWDLLRRYEASAAHDVGQPFGGETARALAGVRARTLVLACEQDRLLGMSQAQCLARGIPRAELAVFASPKGHLAWRPDPGSPQTAAIARIVRQFLGLSVDTVPQTMYAGPAAPIGEG</sequence>
<evidence type="ECO:0000259" key="6">
    <source>
        <dbReference type="Pfam" id="PF00561"/>
    </source>
</evidence>
<dbReference type="PANTHER" id="PTHR32268">
    <property type="entry name" value="HOMOSERINE O-ACETYLTRANSFERASE"/>
    <property type="match status" value="1"/>
</dbReference>
<feature type="region of interest" description="Disordered" evidence="5">
    <location>
        <begin position="1"/>
        <end position="22"/>
    </location>
</feature>
<dbReference type="InterPro" id="IPR029058">
    <property type="entry name" value="AB_hydrolase_fold"/>
</dbReference>
<keyword evidence="2" id="KW-0486">Methionine biosynthesis</keyword>
<dbReference type="AlphaFoldDB" id="A0A556AJA3"/>
<evidence type="ECO:0000313" key="8">
    <source>
        <dbReference type="Proteomes" id="UP000318405"/>
    </source>
</evidence>
<gene>
    <name evidence="7" type="ORF">FOZ76_16310</name>
</gene>
<dbReference type="GO" id="GO:0009086">
    <property type="term" value="P:methionine biosynthetic process"/>
    <property type="evidence" value="ECO:0007669"/>
    <property type="project" value="UniProtKB-KW"/>
</dbReference>
<keyword evidence="2" id="KW-0028">Amino-acid biosynthesis</keyword>